<accession>A0A061S6X0</accession>
<reference evidence="1" key="1">
    <citation type="submission" date="2014-05" db="EMBL/GenBank/DDBJ databases">
        <title>The transcriptome of the halophilic microalga Tetraselmis sp. GSL018 isolated from the Great Salt Lake, Utah.</title>
        <authorList>
            <person name="Jinkerson R.E."/>
            <person name="D'Adamo S."/>
            <person name="Posewitz M.C."/>
        </authorList>
    </citation>
    <scope>NUCLEOTIDE SEQUENCE</scope>
    <source>
        <strain evidence="1">GSL018</strain>
    </source>
</reference>
<sequence length="94" mass="10463">MLNANGDTARAGANIASFGYCFLKPCLKKRKTGFSRYSVGTQANSNPHCVCFKGGSSLRRNFRTPAWRFFSKKQDVRQKREERGLGRGVTAEIG</sequence>
<feature type="non-terminal residue" evidence="1">
    <location>
        <position position="94"/>
    </location>
</feature>
<gene>
    <name evidence="1" type="ORF">TSPGSL018_14891</name>
</gene>
<dbReference type="AlphaFoldDB" id="A0A061S6X0"/>
<organism evidence="1">
    <name type="scientific">Tetraselmis sp. GSL018</name>
    <dbReference type="NCBI Taxonomy" id="582737"/>
    <lineage>
        <taxon>Eukaryota</taxon>
        <taxon>Viridiplantae</taxon>
        <taxon>Chlorophyta</taxon>
        <taxon>core chlorophytes</taxon>
        <taxon>Chlorodendrophyceae</taxon>
        <taxon>Chlorodendrales</taxon>
        <taxon>Chlorodendraceae</taxon>
        <taxon>Tetraselmis</taxon>
    </lineage>
</organism>
<name>A0A061S6X0_9CHLO</name>
<evidence type="ECO:0000313" key="1">
    <source>
        <dbReference type="EMBL" id="JAC78526.1"/>
    </source>
</evidence>
<dbReference type="EMBL" id="GBEZ01006896">
    <property type="protein sequence ID" value="JAC78526.1"/>
    <property type="molecule type" value="Transcribed_RNA"/>
</dbReference>
<protein>
    <submittedName>
        <fullName evidence="1">Uncharacterized protein</fullName>
    </submittedName>
</protein>
<proteinExistence type="predicted"/>